<keyword evidence="4" id="KW-0560">Oxidoreductase</keyword>
<keyword evidence="5" id="KW-0408">Iron</keyword>
<comment type="similarity">
    <text evidence="1">Belongs to the cytochrome P450 family.</text>
</comment>
<dbReference type="Gene3D" id="1.10.630.10">
    <property type="entry name" value="Cytochrome P450"/>
    <property type="match status" value="1"/>
</dbReference>
<dbReference type="CDD" id="cd11029">
    <property type="entry name" value="CYP107-like"/>
    <property type="match status" value="1"/>
</dbReference>
<evidence type="ECO:0000313" key="8">
    <source>
        <dbReference type="Proteomes" id="UP000419138"/>
    </source>
</evidence>
<comment type="caution">
    <text evidence="7">The sequence shown here is derived from an EMBL/GenBank/DDBJ whole genome shotgun (WGS) entry which is preliminary data.</text>
</comment>
<dbReference type="SUPFAM" id="SSF48264">
    <property type="entry name" value="Cytochrome P450"/>
    <property type="match status" value="1"/>
</dbReference>
<dbReference type="InterPro" id="IPR001128">
    <property type="entry name" value="Cyt_P450"/>
</dbReference>
<evidence type="ECO:0000313" key="7">
    <source>
        <dbReference type="EMBL" id="MQT05125.1"/>
    </source>
</evidence>
<dbReference type="InterPro" id="IPR002397">
    <property type="entry name" value="Cyt_P450_B"/>
</dbReference>
<accession>A0A646KSC6</accession>
<sequence length="402" mass="44242">MDSGTTAQQPLPRPFDAPFLADPLREYARLRAAGPVHQAALPDGAPVWVVTRESDVRAGLADERLSVSRTHASKAGGYRGFELPPALDANLLNSVPADHQRLRRLVSKAFTARRVERSREDIEATADRLADGLAQNGKGDLVADFAGPLSLRFIGDMFAVPEQDRKPFSAWVGTMIAPDHPSQIVDAVERIHRFLLDLISTKRASPGRDLLSDLIAARDSDDRLNEDELVSLAFLILMAGSENTQHMVSAGMLTLLSDPGQSAELRSDPALLAPAVEELLRYAHPNQMAIRRFAVTDLQIGGTRIPRGATVLLCLTSAHRDPDRYPEPDRFDIHRGPTPHLALGHGMHYCLGAALARIQIEVATDTLLRRFPDLRLAVPASELRWRTSWRSRSLVELPVFTT</sequence>
<keyword evidence="3" id="KW-0479">Metal-binding</keyword>
<evidence type="ECO:0000256" key="1">
    <source>
        <dbReference type="ARBA" id="ARBA00010617"/>
    </source>
</evidence>
<keyword evidence="6" id="KW-0503">Monooxygenase</keyword>
<evidence type="ECO:0000256" key="3">
    <source>
        <dbReference type="ARBA" id="ARBA00022723"/>
    </source>
</evidence>
<dbReference type="GO" id="GO:0004497">
    <property type="term" value="F:monooxygenase activity"/>
    <property type="evidence" value="ECO:0007669"/>
    <property type="project" value="UniProtKB-KW"/>
</dbReference>
<evidence type="ECO:0000256" key="4">
    <source>
        <dbReference type="ARBA" id="ARBA00023002"/>
    </source>
</evidence>
<dbReference type="AlphaFoldDB" id="A0A646KSC6"/>
<evidence type="ECO:0000256" key="6">
    <source>
        <dbReference type="ARBA" id="ARBA00023033"/>
    </source>
</evidence>
<dbReference type="PANTHER" id="PTHR46696:SF1">
    <property type="entry name" value="CYTOCHROME P450 YJIB-RELATED"/>
    <property type="match status" value="1"/>
</dbReference>
<dbReference type="GO" id="GO:0020037">
    <property type="term" value="F:heme binding"/>
    <property type="evidence" value="ECO:0007669"/>
    <property type="project" value="InterPro"/>
</dbReference>
<evidence type="ECO:0000256" key="5">
    <source>
        <dbReference type="ARBA" id="ARBA00023004"/>
    </source>
</evidence>
<name>A0A646KSC6_STRJU</name>
<organism evidence="7 8">
    <name type="scientific">Streptomyces jumonjinensis</name>
    <dbReference type="NCBI Taxonomy" id="1945"/>
    <lineage>
        <taxon>Bacteria</taxon>
        <taxon>Bacillati</taxon>
        <taxon>Actinomycetota</taxon>
        <taxon>Actinomycetes</taxon>
        <taxon>Kitasatosporales</taxon>
        <taxon>Streptomycetaceae</taxon>
        <taxon>Streptomyces</taxon>
    </lineage>
</organism>
<dbReference type="OrthoDB" id="5500002at2"/>
<keyword evidence="8" id="KW-1185">Reference proteome</keyword>
<dbReference type="PRINTS" id="PR00359">
    <property type="entry name" value="BP450"/>
</dbReference>
<dbReference type="InterPro" id="IPR036396">
    <property type="entry name" value="Cyt_P450_sf"/>
</dbReference>
<protein>
    <submittedName>
        <fullName evidence="7">Cytochrome P450</fullName>
    </submittedName>
</protein>
<keyword evidence="2" id="KW-0349">Heme</keyword>
<gene>
    <name evidence="7" type="ORF">FF041_34830</name>
</gene>
<reference evidence="7 8" key="1">
    <citation type="submission" date="2019-05" db="EMBL/GenBank/DDBJ databases">
        <title>Comparative genomics and metabolomics analyses of clavulanic acid producing Streptomyces species provides insight into specialized metabolism and evolution of beta-lactam biosynthetic gene clusters.</title>
        <authorList>
            <person name="Moore M.A."/>
            <person name="Cruz-Morales P."/>
            <person name="Barona Gomez F."/>
            <person name="Kapil T."/>
        </authorList>
    </citation>
    <scope>NUCLEOTIDE SEQUENCE [LARGE SCALE GENOMIC DNA]</scope>
    <source>
        <strain evidence="7 8">NRRL 5741</strain>
    </source>
</reference>
<evidence type="ECO:0000256" key="2">
    <source>
        <dbReference type="ARBA" id="ARBA00022617"/>
    </source>
</evidence>
<dbReference type="Pfam" id="PF00067">
    <property type="entry name" value="p450"/>
    <property type="match status" value="1"/>
</dbReference>
<proteinExistence type="inferred from homology"/>
<dbReference type="FunFam" id="1.10.630.10:FF:000018">
    <property type="entry name" value="Cytochrome P450 monooxygenase"/>
    <property type="match status" value="1"/>
</dbReference>
<dbReference type="GO" id="GO:0016705">
    <property type="term" value="F:oxidoreductase activity, acting on paired donors, with incorporation or reduction of molecular oxygen"/>
    <property type="evidence" value="ECO:0007669"/>
    <property type="project" value="InterPro"/>
</dbReference>
<dbReference type="GO" id="GO:0005506">
    <property type="term" value="F:iron ion binding"/>
    <property type="evidence" value="ECO:0007669"/>
    <property type="project" value="InterPro"/>
</dbReference>
<dbReference type="EMBL" id="VCLA01000197">
    <property type="protein sequence ID" value="MQT05125.1"/>
    <property type="molecule type" value="Genomic_DNA"/>
</dbReference>
<dbReference type="PANTHER" id="PTHR46696">
    <property type="entry name" value="P450, PUTATIVE (EUROFUNG)-RELATED"/>
    <property type="match status" value="1"/>
</dbReference>
<dbReference type="Proteomes" id="UP000419138">
    <property type="component" value="Unassembled WGS sequence"/>
</dbReference>